<protein>
    <recommendedName>
        <fullName evidence="2">CBM20 domain-containing protein</fullName>
    </recommendedName>
</protein>
<gene>
    <name evidence="3" type="ORF">MNEG_4121</name>
</gene>
<dbReference type="EMBL" id="KK100774">
    <property type="protein sequence ID" value="KIZ03831.1"/>
    <property type="molecule type" value="Genomic_DNA"/>
</dbReference>
<dbReference type="InterPro" id="IPR002044">
    <property type="entry name" value="CBM20"/>
</dbReference>
<dbReference type="Pfam" id="PF00686">
    <property type="entry name" value="CBM_20"/>
    <property type="match status" value="1"/>
</dbReference>
<feature type="compositionally biased region" description="Low complexity" evidence="1">
    <location>
        <begin position="171"/>
        <end position="181"/>
    </location>
</feature>
<dbReference type="SMART" id="SM01065">
    <property type="entry name" value="CBM_2"/>
    <property type="match status" value="1"/>
</dbReference>
<sequence>MLLARRGRVARTTAAAAHGTQLPAAAPVCAAGRAPRSTRSGLAVVRFATDSADGEVDVDAAATARFRITTPVRFGEHVRVVGGAPSLGSWSPDAALKLTWSEGDKWEGAAQLPAGQDIEFKFLICPAAGAPAWEPGANHKAALPEGAEAVIVAARWGDAGSTQITPDPRPAAEAAFEAPAAAPAPPPPAAEAAPAPAPAPALAADTPVEDAAEAAALRTEVARLSEEASAAQAAAAAAGADAARWRDAAAGLVTGLRGARLELSEGLDALRAAQPGRAEAQLTKALAGLEGQLARLVAAAEAGGAPLPEEPAPARRPKLTPAPSP</sequence>
<feature type="compositionally biased region" description="Pro residues" evidence="1">
    <location>
        <begin position="182"/>
        <end position="199"/>
    </location>
</feature>
<dbReference type="PROSITE" id="PS51166">
    <property type="entry name" value="CBM20"/>
    <property type="match status" value="1"/>
</dbReference>
<dbReference type="PANTHER" id="PTHR15048">
    <property type="entry name" value="STARCH-BINDING DOMAIN-CONTAINING PROTEIN 1"/>
    <property type="match status" value="1"/>
</dbReference>
<keyword evidence="4" id="KW-1185">Reference proteome</keyword>
<dbReference type="PANTHER" id="PTHR15048:SF0">
    <property type="entry name" value="STARCH-BINDING DOMAIN-CONTAINING PROTEIN 1"/>
    <property type="match status" value="1"/>
</dbReference>
<dbReference type="OrthoDB" id="550577at2759"/>
<evidence type="ECO:0000256" key="1">
    <source>
        <dbReference type="SAM" id="MobiDB-lite"/>
    </source>
</evidence>
<dbReference type="GO" id="GO:2001070">
    <property type="term" value="F:starch binding"/>
    <property type="evidence" value="ECO:0007669"/>
    <property type="project" value="InterPro"/>
</dbReference>
<dbReference type="InterPro" id="IPR013784">
    <property type="entry name" value="Carb-bd-like_fold"/>
</dbReference>
<feature type="region of interest" description="Disordered" evidence="1">
    <location>
        <begin position="303"/>
        <end position="325"/>
    </location>
</feature>
<reference evidence="3 4" key="1">
    <citation type="journal article" date="2013" name="BMC Genomics">
        <title>Reconstruction of the lipid metabolism for the microalga Monoraphidium neglectum from its genome sequence reveals characteristics suitable for biofuel production.</title>
        <authorList>
            <person name="Bogen C."/>
            <person name="Al-Dilaimi A."/>
            <person name="Albersmeier A."/>
            <person name="Wichmann J."/>
            <person name="Grundmann M."/>
            <person name="Rupp O."/>
            <person name="Lauersen K.J."/>
            <person name="Blifernez-Klassen O."/>
            <person name="Kalinowski J."/>
            <person name="Goesmann A."/>
            <person name="Mussgnug J.H."/>
            <person name="Kruse O."/>
        </authorList>
    </citation>
    <scope>NUCLEOTIDE SEQUENCE [LARGE SCALE GENOMIC DNA]</scope>
    <source>
        <strain evidence="3 4">SAG 48.87</strain>
    </source>
</reference>
<accession>A0A0D2NFC4</accession>
<organism evidence="3 4">
    <name type="scientific">Monoraphidium neglectum</name>
    <dbReference type="NCBI Taxonomy" id="145388"/>
    <lineage>
        <taxon>Eukaryota</taxon>
        <taxon>Viridiplantae</taxon>
        <taxon>Chlorophyta</taxon>
        <taxon>core chlorophytes</taxon>
        <taxon>Chlorophyceae</taxon>
        <taxon>CS clade</taxon>
        <taxon>Sphaeropleales</taxon>
        <taxon>Selenastraceae</taxon>
        <taxon>Monoraphidium</taxon>
    </lineage>
</organism>
<dbReference type="CDD" id="cd05467">
    <property type="entry name" value="CBM20"/>
    <property type="match status" value="1"/>
</dbReference>
<dbReference type="GeneID" id="25736999"/>
<dbReference type="KEGG" id="mng:MNEG_4121"/>
<name>A0A0D2NFC4_9CHLO</name>
<dbReference type="STRING" id="145388.A0A0D2NFC4"/>
<dbReference type="Gene3D" id="2.60.40.10">
    <property type="entry name" value="Immunoglobulins"/>
    <property type="match status" value="1"/>
</dbReference>
<proteinExistence type="predicted"/>
<dbReference type="AlphaFoldDB" id="A0A0D2NFC4"/>
<dbReference type="InterPro" id="IPR013783">
    <property type="entry name" value="Ig-like_fold"/>
</dbReference>
<dbReference type="SUPFAM" id="SSF49452">
    <property type="entry name" value="Starch-binding domain-like"/>
    <property type="match status" value="1"/>
</dbReference>
<feature type="non-terminal residue" evidence="3">
    <location>
        <position position="325"/>
    </location>
</feature>
<dbReference type="GO" id="GO:0016020">
    <property type="term" value="C:membrane"/>
    <property type="evidence" value="ECO:0007669"/>
    <property type="project" value="TreeGrafter"/>
</dbReference>
<dbReference type="Proteomes" id="UP000054498">
    <property type="component" value="Unassembled WGS sequence"/>
</dbReference>
<feature type="region of interest" description="Disordered" evidence="1">
    <location>
        <begin position="160"/>
        <end position="206"/>
    </location>
</feature>
<dbReference type="RefSeq" id="XP_013902850.1">
    <property type="nucleotide sequence ID" value="XM_014047396.1"/>
</dbReference>
<evidence type="ECO:0000313" key="4">
    <source>
        <dbReference type="Proteomes" id="UP000054498"/>
    </source>
</evidence>
<feature type="domain" description="CBM20" evidence="2">
    <location>
        <begin position="56"/>
        <end position="158"/>
    </location>
</feature>
<evidence type="ECO:0000313" key="3">
    <source>
        <dbReference type="EMBL" id="KIZ03831.1"/>
    </source>
</evidence>
<evidence type="ECO:0000259" key="2">
    <source>
        <dbReference type="PROSITE" id="PS51166"/>
    </source>
</evidence>